<evidence type="ECO:0000259" key="7">
    <source>
        <dbReference type="PROSITE" id="PS51310"/>
    </source>
</evidence>
<dbReference type="InterPro" id="IPR037206">
    <property type="entry name" value="VPS28_C_sf"/>
</dbReference>
<dbReference type="Gene3D" id="1.20.1440.200">
    <property type="match status" value="1"/>
</dbReference>
<sequence length="291" mass="31658">MAAPPGYGTPMVPPSYNQPRHYGGQTNFSAGAPPAYNQAAPAPAYSYGQPNAGAYYTGGGGGGPVGIPGGAHPSPMPQRGMLERTQSADDLNVEMKLGETREERERYDDMAEMFALFKAVEYLEKAYLRDVIATDVYAPECTKLLNKFKIMAKNMEKTVGNPFAFAEQYRAASSAAIERLKAGVPANVDSESGTVAVAAEATHHFITAMDSLKMDMRAVDEIRPSIGDIVGSLNRMSTLPSDFAGREKMRNWLQILDRMAASDSLDDSQIRQLSYDIESAYSSFHEFLKGK</sequence>
<evidence type="ECO:0000313" key="9">
    <source>
        <dbReference type="EMBL" id="CAE0269341.1"/>
    </source>
</evidence>
<evidence type="ECO:0000256" key="5">
    <source>
        <dbReference type="PROSITE-ProRule" id="PRU00642"/>
    </source>
</evidence>
<reference evidence="9" key="1">
    <citation type="submission" date="2021-01" db="EMBL/GenBank/DDBJ databases">
        <authorList>
            <person name="Corre E."/>
            <person name="Pelletier E."/>
            <person name="Niang G."/>
            <person name="Scheremetjew M."/>
            <person name="Finn R."/>
            <person name="Kale V."/>
            <person name="Holt S."/>
            <person name="Cochrane G."/>
            <person name="Meng A."/>
            <person name="Brown T."/>
            <person name="Cohen L."/>
        </authorList>
    </citation>
    <scope>NUCLEOTIDE SEQUENCE</scope>
    <source>
        <strain evidence="9">NIES-2562</strain>
    </source>
</reference>
<dbReference type="InterPro" id="IPR037202">
    <property type="entry name" value="ESCRT_assembly_dom"/>
</dbReference>
<name>A0A7S3GKK1_9EUKA</name>
<keyword evidence="2 5" id="KW-0813">Transport</keyword>
<dbReference type="EMBL" id="HBIB01048183">
    <property type="protein sequence ID" value="CAE0269341.1"/>
    <property type="molecule type" value="Transcribed_RNA"/>
</dbReference>
<feature type="domain" description="VPS28 N-terminal" evidence="8">
    <location>
        <begin position="84"/>
        <end position="190"/>
    </location>
</feature>
<dbReference type="PANTHER" id="PTHR12937">
    <property type="entry name" value="VACUOLAR PROTEIN SORTING 28, ISOFORM 2 VPS28"/>
    <property type="match status" value="1"/>
</dbReference>
<evidence type="ECO:0008006" key="10">
    <source>
        <dbReference type="Google" id="ProtNLM"/>
    </source>
</evidence>
<evidence type="ECO:0000259" key="8">
    <source>
        <dbReference type="PROSITE" id="PS51313"/>
    </source>
</evidence>
<evidence type="ECO:0000256" key="4">
    <source>
        <dbReference type="ARBA" id="ARBA00022927"/>
    </source>
</evidence>
<dbReference type="InterPro" id="IPR017899">
    <property type="entry name" value="VPS28_C"/>
</dbReference>
<dbReference type="Pfam" id="PF03997">
    <property type="entry name" value="VPS28"/>
    <property type="match status" value="1"/>
</dbReference>
<evidence type="ECO:0000256" key="6">
    <source>
        <dbReference type="SAM" id="MobiDB-lite"/>
    </source>
</evidence>
<dbReference type="AlphaFoldDB" id="A0A7S3GKK1"/>
<dbReference type="GO" id="GO:0043328">
    <property type="term" value="P:protein transport to vacuole involved in ubiquitin-dependent protein catabolic process via the multivesicular body sorting pathway"/>
    <property type="evidence" value="ECO:0007669"/>
    <property type="project" value="TreeGrafter"/>
</dbReference>
<dbReference type="SUPFAM" id="SSF140427">
    <property type="entry name" value="VPS28 C-terminal domain-like"/>
    <property type="match status" value="1"/>
</dbReference>
<keyword evidence="3" id="KW-0967">Endosome</keyword>
<comment type="subcellular location">
    <subcellularLocation>
        <location evidence="1">Endosome</location>
    </subcellularLocation>
</comment>
<dbReference type="SUPFAM" id="SSF140111">
    <property type="entry name" value="Endosomal sorting complex assembly domain"/>
    <property type="match status" value="1"/>
</dbReference>
<gene>
    <name evidence="9" type="ORF">PBIL07802_LOCUS31694</name>
</gene>
<dbReference type="GO" id="GO:0000813">
    <property type="term" value="C:ESCRT I complex"/>
    <property type="evidence" value="ECO:0007669"/>
    <property type="project" value="InterPro"/>
</dbReference>
<accession>A0A7S3GKK1</accession>
<dbReference type="GO" id="GO:0044877">
    <property type="term" value="F:protein-containing complex binding"/>
    <property type="evidence" value="ECO:0007669"/>
    <property type="project" value="TreeGrafter"/>
</dbReference>
<feature type="domain" description="VPS28 C-terminal" evidence="7">
    <location>
        <begin position="193"/>
        <end position="289"/>
    </location>
</feature>
<comment type="similarity">
    <text evidence="5">Belongs to the VPS28 family.</text>
</comment>
<dbReference type="InterPro" id="IPR007143">
    <property type="entry name" value="Vps28"/>
</dbReference>
<dbReference type="Gene3D" id="1.20.120.1130">
    <property type="match status" value="1"/>
</dbReference>
<evidence type="ECO:0000256" key="2">
    <source>
        <dbReference type="ARBA" id="ARBA00022448"/>
    </source>
</evidence>
<evidence type="ECO:0000256" key="3">
    <source>
        <dbReference type="ARBA" id="ARBA00022753"/>
    </source>
</evidence>
<feature type="region of interest" description="Disordered" evidence="6">
    <location>
        <begin position="1"/>
        <end position="35"/>
    </location>
</feature>
<dbReference type="PROSITE" id="PS51313">
    <property type="entry name" value="VPS28_N"/>
    <property type="match status" value="1"/>
</dbReference>
<organism evidence="9">
    <name type="scientific">Palpitomonas bilix</name>
    <dbReference type="NCBI Taxonomy" id="652834"/>
    <lineage>
        <taxon>Eukaryota</taxon>
        <taxon>Eukaryota incertae sedis</taxon>
    </lineage>
</organism>
<dbReference type="InterPro" id="IPR038358">
    <property type="entry name" value="VPS28_N_sf"/>
</dbReference>
<dbReference type="InterPro" id="IPR017898">
    <property type="entry name" value="VPS28_N"/>
</dbReference>
<dbReference type="PANTHER" id="PTHR12937:SF0">
    <property type="entry name" value="VACUOLAR PROTEIN SORTING-ASSOCIATED PROTEIN 28 HOMOLOG"/>
    <property type="match status" value="1"/>
</dbReference>
<protein>
    <recommendedName>
        <fullName evidence="10">Vacuolar protein sorting-associated protein 28 homolog</fullName>
    </recommendedName>
</protein>
<proteinExistence type="inferred from homology"/>
<dbReference type="FunFam" id="1.20.120.1130:FF:000001">
    <property type="entry name" value="Vacuolar protein sorting-associated protein 28 homolog"/>
    <property type="match status" value="1"/>
</dbReference>
<keyword evidence="4 5" id="KW-0653">Protein transport</keyword>
<dbReference type="PROSITE" id="PS51310">
    <property type="entry name" value="VPS28_C"/>
    <property type="match status" value="1"/>
</dbReference>
<evidence type="ECO:0000256" key="1">
    <source>
        <dbReference type="ARBA" id="ARBA00004177"/>
    </source>
</evidence>